<reference evidence="1" key="1">
    <citation type="submission" date="2021-06" db="EMBL/GenBank/DDBJ databases">
        <authorList>
            <person name="Kallberg Y."/>
            <person name="Tangrot J."/>
            <person name="Rosling A."/>
        </authorList>
    </citation>
    <scope>NUCLEOTIDE SEQUENCE</scope>
    <source>
        <strain evidence="1">CL356</strain>
    </source>
</reference>
<dbReference type="EMBL" id="CAJVPT010030603">
    <property type="protein sequence ID" value="CAG8694936.1"/>
    <property type="molecule type" value="Genomic_DNA"/>
</dbReference>
<sequence length="202" mass="22993">PVARYNRNHRKSFDAHLILHVHSTSETCVKAVRRARHRSSTLSADKNAYGGLIKLHIEMAEVAKGPEYSNDPGRQRLAERAIPSLACLPSDPLGTIRTRQNHLYHLRYIYHKSDLKGFKEQKPMEKRDSSSITNHDEKERSSDLEHPVPILGKDGAQADKQLDISLALPGMLGVHKDDEVDPAESRRVKRKLDWRIVPLLMM</sequence>
<evidence type="ECO:0000313" key="2">
    <source>
        <dbReference type="Proteomes" id="UP000789525"/>
    </source>
</evidence>
<comment type="caution">
    <text evidence="1">The sequence shown here is derived from an EMBL/GenBank/DDBJ whole genome shotgun (WGS) entry which is preliminary data.</text>
</comment>
<name>A0ACA9PC53_9GLOM</name>
<accession>A0ACA9PC53</accession>
<protein>
    <submittedName>
        <fullName evidence="1">386_t:CDS:1</fullName>
    </submittedName>
</protein>
<proteinExistence type="predicted"/>
<gene>
    <name evidence="1" type="ORF">ACOLOM_LOCUS9990</name>
</gene>
<evidence type="ECO:0000313" key="1">
    <source>
        <dbReference type="EMBL" id="CAG8694936.1"/>
    </source>
</evidence>
<organism evidence="1 2">
    <name type="scientific">Acaulospora colombiana</name>
    <dbReference type="NCBI Taxonomy" id="27376"/>
    <lineage>
        <taxon>Eukaryota</taxon>
        <taxon>Fungi</taxon>
        <taxon>Fungi incertae sedis</taxon>
        <taxon>Mucoromycota</taxon>
        <taxon>Glomeromycotina</taxon>
        <taxon>Glomeromycetes</taxon>
        <taxon>Diversisporales</taxon>
        <taxon>Acaulosporaceae</taxon>
        <taxon>Acaulospora</taxon>
    </lineage>
</organism>
<feature type="non-terminal residue" evidence="1">
    <location>
        <position position="1"/>
    </location>
</feature>
<keyword evidence="2" id="KW-1185">Reference proteome</keyword>
<dbReference type="Proteomes" id="UP000789525">
    <property type="component" value="Unassembled WGS sequence"/>
</dbReference>